<evidence type="ECO:0000313" key="7">
    <source>
        <dbReference type="EMBL" id="CAF1357784.1"/>
    </source>
</evidence>
<dbReference type="InterPro" id="IPR004556">
    <property type="entry name" value="HemK-like"/>
</dbReference>
<dbReference type="Gene3D" id="3.40.50.150">
    <property type="entry name" value="Vaccinia Virus protein VP39"/>
    <property type="match status" value="1"/>
</dbReference>
<dbReference type="EC" id="2.1.1.297" evidence="1"/>
<keyword evidence="3" id="KW-0808">Transferase</keyword>
<protein>
    <recommendedName>
        <fullName evidence="1">peptide chain release factor N(5)-glutamine methyltransferase</fullName>
        <ecNumber evidence="1">2.1.1.297</ecNumber>
    </recommendedName>
</protein>
<dbReference type="InterPro" id="IPR002052">
    <property type="entry name" value="DNA_methylase_N6_adenine_CS"/>
</dbReference>
<dbReference type="CDD" id="cd02440">
    <property type="entry name" value="AdoMet_MTases"/>
    <property type="match status" value="1"/>
</dbReference>
<comment type="caution">
    <text evidence="7">The sequence shown here is derived from an EMBL/GenBank/DDBJ whole genome shotgun (WGS) entry which is preliminary data.</text>
</comment>
<dbReference type="GO" id="GO:0032259">
    <property type="term" value="P:methylation"/>
    <property type="evidence" value="ECO:0007669"/>
    <property type="project" value="UniProtKB-KW"/>
</dbReference>
<dbReference type="AlphaFoldDB" id="A0A815I1C4"/>
<dbReference type="PANTHER" id="PTHR18895:SF74">
    <property type="entry name" value="MTRF1L RELEASE FACTOR GLUTAMINE METHYLTRANSFERASE"/>
    <property type="match status" value="1"/>
</dbReference>
<feature type="domain" description="Methyltransferase small" evidence="6">
    <location>
        <begin position="89"/>
        <end position="189"/>
    </location>
</feature>
<evidence type="ECO:0000313" key="8">
    <source>
        <dbReference type="Proteomes" id="UP000663828"/>
    </source>
</evidence>
<keyword evidence="2" id="KW-0489">Methyltransferase</keyword>
<dbReference type="EMBL" id="CAJNOR010002927">
    <property type="protein sequence ID" value="CAF1357784.1"/>
    <property type="molecule type" value="Genomic_DNA"/>
</dbReference>
<accession>A0A815I1C4</accession>
<organism evidence="7 8">
    <name type="scientific">Adineta ricciae</name>
    <name type="common">Rotifer</name>
    <dbReference type="NCBI Taxonomy" id="249248"/>
    <lineage>
        <taxon>Eukaryota</taxon>
        <taxon>Metazoa</taxon>
        <taxon>Spiralia</taxon>
        <taxon>Gnathifera</taxon>
        <taxon>Rotifera</taxon>
        <taxon>Eurotatoria</taxon>
        <taxon>Bdelloidea</taxon>
        <taxon>Adinetida</taxon>
        <taxon>Adinetidae</taxon>
        <taxon>Adineta</taxon>
    </lineage>
</organism>
<dbReference type="GO" id="GO:0102559">
    <property type="term" value="F:peptide chain release factor N(5)-glutamine methyltransferase activity"/>
    <property type="evidence" value="ECO:0007669"/>
    <property type="project" value="UniProtKB-EC"/>
</dbReference>
<dbReference type="Proteomes" id="UP000663828">
    <property type="component" value="Unassembled WGS sequence"/>
</dbReference>
<name>A0A815I1C4_ADIRI</name>
<reference evidence="7" key="1">
    <citation type="submission" date="2021-02" db="EMBL/GenBank/DDBJ databases">
        <authorList>
            <person name="Nowell W R."/>
        </authorList>
    </citation>
    <scope>NUCLEOTIDE SEQUENCE</scope>
</reference>
<comment type="catalytic activity">
    <reaction evidence="5">
        <text>L-glutaminyl-[peptide chain release factor] + S-adenosyl-L-methionine = N(5)-methyl-L-glutaminyl-[peptide chain release factor] + S-adenosyl-L-homocysteine + H(+)</text>
        <dbReference type="Rhea" id="RHEA:42896"/>
        <dbReference type="Rhea" id="RHEA-COMP:10271"/>
        <dbReference type="Rhea" id="RHEA-COMP:10272"/>
        <dbReference type="ChEBI" id="CHEBI:15378"/>
        <dbReference type="ChEBI" id="CHEBI:30011"/>
        <dbReference type="ChEBI" id="CHEBI:57856"/>
        <dbReference type="ChEBI" id="CHEBI:59789"/>
        <dbReference type="ChEBI" id="CHEBI:61891"/>
        <dbReference type="EC" id="2.1.1.297"/>
    </reaction>
</comment>
<keyword evidence="4" id="KW-0949">S-adenosyl-L-methionine</keyword>
<dbReference type="NCBIfam" id="TIGR00536">
    <property type="entry name" value="hemK_fam"/>
    <property type="match status" value="1"/>
</dbReference>
<proteinExistence type="predicted"/>
<dbReference type="Pfam" id="PF05175">
    <property type="entry name" value="MTS"/>
    <property type="match status" value="1"/>
</dbReference>
<evidence type="ECO:0000256" key="1">
    <source>
        <dbReference type="ARBA" id="ARBA00012771"/>
    </source>
</evidence>
<evidence type="ECO:0000256" key="2">
    <source>
        <dbReference type="ARBA" id="ARBA00022603"/>
    </source>
</evidence>
<sequence length="278" mass="32925">MRSLRYILRRRKTDEFSTYAYRWLYSRAQYLHHRSQSHIISKSLFGIFRSLVEQYHRHVPIEYLCGSAMFCNRLFIVNRHVLIPRRDSETLIHHVQELYRHNHDVQSMLEIGTGSGCLSITLSRLFPHWKIDTCDISSSALRVARNNAYLHHCHNIQFHRGNLFDTRFLENTSYNLIISNPPYISQDQVSACNYGIFHEPSIALFANPPLKFYAEIIRRAINGWLKDQGYLVFECSPFNVMSIRELLKPDFEQIEIRYDENHLARVISAKRKQKQPLL</sequence>
<dbReference type="InterPro" id="IPR007848">
    <property type="entry name" value="Small_mtfrase_dom"/>
</dbReference>
<dbReference type="InterPro" id="IPR050320">
    <property type="entry name" value="N5-glutamine_MTase"/>
</dbReference>
<gene>
    <name evidence="7" type="ORF">XAT740_LOCUS31839</name>
</gene>
<dbReference type="PROSITE" id="PS00092">
    <property type="entry name" value="N6_MTASE"/>
    <property type="match status" value="1"/>
</dbReference>
<evidence type="ECO:0000256" key="5">
    <source>
        <dbReference type="ARBA" id="ARBA00048391"/>
    </source>
</evidence>
<evidence type="ECO:0000259" key="6">
    <source>
        <dbReference type="Pfam" id="PF05175"/>
    </source>
</evidence>
<dbReference type="GO" id="GO:0003676">
    <property type="term" value="F:nucleic acid binding"/>
    <property type="evidence" value="ECO:0007669"/>
    <property type="project" value="InterPro"/>
</dbReference>
<dbReference type="InterPro" id="IPR029063">
    <property type="entry name" value="SAM-dependent_MTases_sf"/>
</dbReference>
<dbReference type="PANTHER" id="PTHR18895">
    <property type="entry name" value="HEMK METHYLTRANSFERASE"/>
    <property type="match status" value="1"/>
</dbReference>
<dbReference type="SUPFAM" id="SSF53335">
    <property type="entry name" value="S-adenosyl-L-methionine-dependent methyltransferases"/>
    <property type="match status" value="1"/>
</dbReference>
<evidence type="ECO:0000256" key="4">
    <source>
        <dbReference type="ARBA" id="ARBA00022691"/>
    </source>
</evidence>
<keyword evidence="8" id="KW-1185">Reference proteome</keyword>
<evidence type="ECO:0000256" key="3">
    <source>
        <dbReference type="ARBA" id="ARBA00022679"/>
    </source>
</evidence>